<keyword evidence="4" id="KW-0547">Nucleotide-binding</keyword>
<name>A0A830DER3_9LAMI</name>
<keyword evidence="2" id="KW-0433">Leucine-rich repeat</keyword>
<keyword evidence="6" id="KW-0067">ATP-binding</keyword>
<dbReference type="GO" id="GO:0043531">
    <property type="term" value="F:ADP binding"/>
    <property type="evidence" value="ECO:0007669"/>
    <property type="project" value="InterPro"/>
</dbReference>
<keyword evidence="9" id="KW-1185">Reference proteome</keyword>
<dbReference type="SUPFAM" id="SSF52058">
    <property type="entry name" value="L domain-like"/>
    <property type="match status" value="1"/>
</dbReference>
<dbReference type="PANTHER" id="PTHR15140">
    <property type="entry name" value="TUBULIN-SPECIFIC CHAPERONE E"/>
    <property type="match status" value="1"/>
</dbReference>
<dbReference type="PANTHER" id="PTHR15140:SF33">
    <property type="entry name" value="LATE BLIGHT RESISTANCE PROTEIN HOMOLOG R1A-3 ISOFORM X1"/>
    <property type="match status" value="1"/>
</dbReference>
<dbReference type="Pfam" id="PF23559">
    <property type="entry name" value="WHD_DRP"/>
    <property type="match status" value="1"/>
</dbReference>
<reference evidence="8" key="1">
    <citation type="submission" date="2020-07" db="EMBL/GenBank/DDBJ databases">
        <title>Ethylene signaling mediates host invasion by parasitic plants.</title>
        <authorList>
            <person name="Yoshida S."/>
        </authorList>
    </citation>
    <scope>NUCLEOTIDE SEQUENCE</scope>
    <source>
        <strain evidence="8">Okayama</strain>
    </source>
</reference>
<organism evidence="8 9">
    <name type="scientific">Phtheirospermum japonicum</name>
    <dbReference type="NCBI Taxonomy" id="374723"/>
    <lineage>
        <taxon>Eukaryota</taxon>
        <taxon>Viridiplantae</taxon>
        <taxon>Streptophyta</taxon>
        <taxon>Embryophyta</taxon>
        <taxon>Tracheophyta</taxon>
        <taxon>Spermatophyta</taxon>
        <taxon>Magnoliopsida</taxon>
        <taxon>eudicotyledons</taxon>
        <taxon>Gunneridae</taxon>
        <taxon>Pentapetalae</taxon>
        <taxon>asterids</taxon>
        <taxon>lamiids</taxon>
        <taxon>Lamiales</taxon>
        <taxon>Orobanchaceae</taxon>
        <taxon>Orobanchaceae incertae sedis</taxon>
        <taxon>Phtheirospermum</taxon>
    </lineage>
</organism>
<dbReference type="GO" id="GO:0006952">
    <property type="term" value="P:defense response"/>
    <property type="evidence" value="ECO:0007669"/>
    <property type="project" value="UniProtKB-KW"/>
</dbReference>
<dbReference type="Gene3D" id="1.10.8.430">
    <property type="entry name" value="Helical domain of apoptotic protease-activating factors"/>
    <property type="match status" value="1"/>
</dbReference>
<dbReference type="Gene3D" id="3.80.10.10">
    <property type="entry name" value="Ribonuclease Inhibitor"/>
    <property type="match status" value="1"/>
</dbReference>
<evidence type="ECO:0000256" key="1">
    <source>
        <dbReference type="ARBA" id="ARBA00008894"/>
    </source>
</evidence>
<dbReference type="EMBL" id="BMAC01001358">
    <property type="protein sequence ID" value="GFQ06975.1"/>
    <property type="molecule type" value="Genomic_DNA"/>
</dbReference>
<keyword evidence="5" id="KW-0611">Plant defense</keyword>
<proteinExistence type="inferred from homology"/>
<dbReference type="AlphaFoldDB" id="A0A830DER3"/>
<evidence type="ECO:0000259" key="7">
    <source>
        <dbReference type="Pfam" id="PF23559"/>
    </source>
</evidence>
<feature type="domain" description="Disease resistance protein winged helix" evidence="7">
    <location>
        <begin position="80"/>
        <end position="146"/>
    </location>
</feature>
<evidence type="ECO:0000256" key="5">
    <source>
        <dbReference type="ARBA" id="ARBA00022821"/>
    </source>
</evidence>
<dbReference type="SUPFAM" id="SSF52540">
    <property type="entry name" value="P-loop containing nucleoside triphosphate hydrolases"/>
    <property type="match status" value="1"/>
</dbReference>
<comment type="caution">
    <text evidence="8">The sequence shown here is derived from an EMBL/GenBank/DDBJ whole genome shotgun (WGS) entry which is preliminary data.</text>
</comment>
<accession>A0A830DER3</accession>
<protein>
    <submittedName>
        <fullName evidence="8">Putative late blight resistance protein homolog r1a-4</fullName>
    </submittedName>
</protein>
<gene>
    <name evidence="8" type="ORF">PHJA_002841600</name>
</gene>
<dbReference type="InterPro" id="IPR027417">
    <property type="entry name" value="P-loop_NTPase"/>
</dbReference>
<dbReference type="InterPro" id="IPR032675">
    <property type="entry name" value="LRR_dom_sf"/>
</dbReference>
<evidence type="ECO:0000313" key="9">
    <source>
        <dbReference type="Proteomes" id="UP000653305"/>
    </source>
</evidence>
<dbReference type="OrthoDB" id="912689at2759"/>
<keyword evidence="3" id="KW-0677">Repeat</keyword>
<evidence type="ECO:0000256" key="4">
    <source>
        <dbReference type="ARBA" id="ARBA00022741"/>
    </source>
</evidence>
<sequence>MRFLDKDESWDLLRYKVFGDQDYYSLPPQLEKAGKKIAENCEGLPLTIVTVANLLSEAEKNTPYNFLPKYIEACFLYMGVFPRNHEITRTKLNELWIAEGFLHRNRSAPLEDLVTIIYDLVGNNLLMTHQRRFNYEMKTCSLHSSFWHLCRREASTNKFSHVIKSKRDGLSHAMKSQRRLRLLRVVDALAVHFYEFPMEVVKLVLLRYLELWNLQFLIVRQHSSIIKSSSRLYLPREIWDMKKLKHLQIMGSDLPDPCGARLPNLVTLLDVSPHSCTKSILDGVPNLTKLGIRLESTPENSNEPLSCFDHISHLDKLESLKCVVVNPILGPEPINALLPSIFPTSLIKLSLSGFGYPWEDMRVIASLPNLEVLKLRCYAFRGPKWVTRDGDFPELRFLLIEDTDLVQWSDTGIQSCRCLELLKFKHCYKLQEIPQVLGDLALNSIELDYCNPLAVACAHRITEDQLLTKVIARHLGS</sequence>
<dbReference type="Proteomes" id="UP000653305">
    <property type="component" value="Unassembled WGS sequence"/>
</dbReference>
<dbReference type="FunFam" id="1.10.10.10:FF:000322">
    <property type="entry name" value="Probable disease resistance protein At1g63360"/>
    <property type="match status" value="1"/>
</dbReference>
<dbReference type="InterPro" id="IPR042197">
    <property type="entry name" value="Apaf_helical"/>
</dbReference>
<evidence type="ECO:0000256" key="2">
    <source>
        <dbReference type="ARBA" id="ARBA00022614"/>
    </source>
</evidence>
<dbReference type="InterPro" id="IPR036388">
    <property type="entry name" value="WH-like_DNA-bd_sf"/>
</dbReference>
<evidence type="ECO:0000256" key="3">
    <source>
        <dbReference type="ARBA" id="ARBA00022737"/>
    </source>
</evidence>
<evidence type="ECO:0000256" key="6">
    <source>
        <dbReference type="ARBA" id="ARBA00022840"/>
    </source>
</evidence>
<dbReference type="Gene3D" id="1.10.10.10">
    <property type="entry name" value="Winged helix-like DNA-binding domain superfamily/Winged helix DNA-binding domain"/>
    <property type="match status" value="1"/>
</dbReference>
<dbReference type="GO" id="GO:0005524">
    <property type="term" value="F:ATP binding"/>
    <property type="evidence" value="ECO:0007669"/>
    <property type="project" value="UniProtKB-KW"/>
</dbReference>
<evidence type="ECO:0000313" key="8">
    <source>
        <dbReference type="EMBL" id="GFQ06975.1"/>
    </source>
</evidence>
<comment type="similarity">
    <text evidence="1">Belongs to the disease resistance NB-LRR family.</text>
</comment>
<dbReference type="InterPro" id="IPR058922">
    <property type="entry name" value="WHD_DRP"/>
</dbReference>